<dbReference type="PANTHER" id="PTHR44013">
    <property type="entry name" value="ZINC-TYPE ALCOHOL DEHYDROGENASE-LIKE PROTEIN C16A3.02C"/>
    <property type="match status" value="1"/>
</dbReference>
<dbReference type="Pfam" id="PF08240">
    <property type="entry name" value="ADH_N"/>
    <property type="match status" value="1"/>
</dbReference>
<dbReference type="InterPro" id="IPR013154">
    <property type="entry name" value="ADH-like_N"/>
</dbReference>
<dbReference type="SUPFAM" id="SSF51735">
    <property type="entry name" value="NAD(P)-binding Rossmann-fold domains"/>
    <property type="match status" value="1"/>
</dbReference>
<dbReference type="Proteomes" id="UP001566331">
    <property type="component" value="Unassembled WGS sequence"/>
</dbReference>
<dbReference type="InterPro" id="IPR029058">
    <property type="entry name" value="AB_hydrolase_fold"/>
</dbReference>
<sequence>MRRRTKILGSVLVLVVAAMGVLAVALRHDAACPPASALPEGATPMQAIRARCYGSVEVLAFEQVARPEPADDELLVRVHAAGVNPLDWHYMQGKPYVMRFSSGIGRPDDSRVGVDFAGTVEAVGRSVQRFKPGDAVFGGRNGAFAEYLVVKESGSVVHKPASVSFEQAAAAPVAAVTALQAVRDAGQVQPGQRVLINGASGGVGTYAVQIAKALGAHVTGVCSTRNLELVRSLGADRVIDYTQADFTEGAQRYDVIIDNVGNHPLRAYRRALEPDGILVMVTGPKTDPWLGPLTRLLWAQVSSPFVSQIQASLFADMNPQDLAVLRGMMEAGSLRSVIDQRHTLAQVPEAIAYLEQGRTRGKNVIVLVPEDGVSAGIEPAEEPRVVINTGSGSFLMQGGQGHEADTIRVYYHKPRSFGSHSPILIVLPGAGRNGDSYRDAWVDASEAHGVLILSPAYAEEAYDVAAYHMGGVIKNLELRDAQIDESGQVYRLKDEDILFEVNRLSGQWLFHDFDRLFDSAVAAVGSERTGYDMFGHSAGGQILHRLAIFHPKSKANRLLASNAGFYTLPRLDVAPIFGIQGTGLTEQGLKRSFRQKLVLFLGELDDENETRGIHLHTPLADRQGLGRRARGEYFYGESRKAAAALGTEFNWTIEVVPGVGHDQAAMAKAAAGYLYGQ</sequence>
<dbReference type="RefSeq" id="WP_370564484.1">
    <property type="nucleotide sequence ID" value="NZ_JBFWIB010000008.1"/>
</dbReference>
<gene>
    <name evidence="2" type="ORF">AB6713_09340</name>
</gene>
<dbReference type="InterPro" id="IPR011032">
    <property type="entry name" value="GroES-like_sf"/>
</dbReference>
<feature type="domain" description="Enoyl reductase (ER)" evidence="1">
    <location>
        <begin position="54"/>
        <end position="365"/>
    </location>
</feature>
<dbReference type="InterPro" id="IPR020843">
    <property type="entry name" value="ER"/>
</dbReference>
<dbReference type="CDD" id="cd08267">
    <property type="entry name" value="MDR1"/>
    <property type="match status" value="1"/>
</dbReference>
<keyword evidence="3" id="KW-1185">Reference proteome</keyword>
<reference evidence="2 3" key="1">
    <citation type="submission" date="2024-07" db="EMBL/GenBank/DDBJ databases">
        <title>Luteimonas salilacus sp. nov., isolated from the shore soil of Salt Lake in Tibet of China.</title>
        <authorList>
            <person name="Zhang X."/>
            <person name="Li A."/>
        </authorList>
    </citation>
    <scope>NUCLEOTIDE SEQUENCE [LARGE SCALE GENOMIC DNA]</scope>
    <source>
        <strain evidence="2 3">B3-2-R+30</strain>
    </source>
</reference>
<dbReference type="SMART" id="SM00829">
    <property type="entry name" value="PKS_ER"/>
    <property type="match status" value="1"/>
</dbReference>
<evidence type="ECO:0000313" key="2">
    <source>
        <dbReference type="EMBL" id="MEZ0474821.1"/>
    </source>
</evidence>
<dbReference type="InterPro" id="IPR052733">
    <property type="entry name" value="Chloroplast_QOR"/>
</dbReference>
<dbReference type="Gene3D" id="3.90.180.10">
    <property type="entry name" value="Medium-chain alcohol dehydrogenases, catalytic domain"/>
    <property type="match status" value="1"/>
</dbReference>
<accession>A0ABV4HPZ5</accession>
<evidence type="ECO:0000259" key="1">
    <source>
        <dbReference type="SMART" id="SM00829"/>
    </source>
</evidence>
<organism evidence="2 3">
    <name type="scientific">Luteimonas salinilitoris</name>
    <dbReference type="NCBI Taxonomy" id="3237697"/>
    <lineage>
        <taxon>Bacteria</taxon>
        <taxon>Pseudomonadati</taxon>
        <taxon>Pseudomonadota</taxon>
        <taxon>Gammaproteobacteria</taxon>
        <taxon>Lysobacterales</taxon>
        <taxon>Lysobacteraceae</taxon>
        <taxon>Luteimonas</taxon>
    </lineage>
</organism>
<dbReference type="SUPFAM" id="SSF53474">
    <property type="entry name" value="alpha/beta-Hydrolases"/>
    <property type="match status" value="1"/>
</dbReference>
<dbReference type="Pfam" id="PF13602">
    <property type="entry name" value="ADH_zinc_N_2"/>
    <property type="match status" value="1"/>
</dbReference>
<proteinExistence type="predicted"/>
<dbReference type="InterPro" id="IPR036291">
    <property type="entry name" value="NAD(P)-bd_dom_sf"/>
</dbReference>
<dbReference type="SUPFAM" id="SSF50129">
    <property type="entry name" value="GroES-like"/>
    <property type="match status" value="1"/>
</dbReference>
<dbReference type="InterPro" id="IPR002364">
    <property type="entry name" value="Quin_OxRdtase/zeta-crystal_CS"/>
</dbReference>
<dbReference type="Gene3D" id="3.40.50.1820">
    <property type="entry name" value="alpha/beta hydrolase"/>
    <property type="match status" value="1"/>
</dbReference>
<evidence type="ECO:0000313" key="3">
    <source>
        <dbReference type="Proteomes" id="UP001566331"/>
    </source>
</evidence>
<comment type="caution">
    <text evidence="2">The sequence shown here is derived from an EMBL/GenBank/DDBJ whole genome shotgun (WGS) entry which is preliminary data.</text>
</comment>
<dbReference type="EMBL" id="JBFWIC010000010">
    <property type="protein sequence ID" value="MEZ0474821.1"/>
    <property type="molecule type" value="Genomic_DNA"/>
</dbReference>
<name>A0ABV4HPZ5_9GAMM</name>
<dbReference type="PROSITE" id="PS01162">
    <property type="entry name" value="QOR_ZETA_CRYSTAL"/>
    <property type="match status" value="1"/>
</dbReference>
<dbReference type="Gene3D" id="3.40.50.720">
    <property type="entry name" value="NAD(P)-binding Rossmann-like Domain"/>
    <property type="match status" value="1"/>
</dbReference>
<dbReference type="PANTHER" id="PTHR44013:SF1">
    <property type="entry name" value="ZINC-TYPE ALCOHOL DEHYDROGENASE-LIKE PROTEIN C16A3.02C"/>
    <property type="match status" value="1"/>
</dbReference>
<protein>
    <submittedName>
        <fullName evidence="2">NAD(P)-dependent alcohol dehydrogenase</fullName>
    </submittedName>
</protein>